<accession>A0A5D9C8P8</accession>
<dbReference type="AlphaFoldDB" id="A0A5D9C8P8"/>
<evidence type="ECO:0000259" key="5">
    <source>
        <dbReference type="PROSITE" id="PS51352"/>
    </source>
</evidence>
<proteinExistence type="inferred from homology"/>
<feature type="binding site" evidence="3">
    <location>
        <position position="82"/>
    </location>
    <ligand>
        <name>Cu cation</name>
        <dbReference type="ChEBI" id="CHEBI:23378"/>
    </ligand>
</feature>
<comment type="caution">
    <text evidence="6">The sequence shown here is derived from an EMBL/GenBank/DDBJ whole genome shotgun (WGS) entry which is preliminary data.</text>
</comment>
<dbReference type="PROSITE" id="PS51352">
    <property type="entry name" value="THIOREDOXIN_2"/>
    <property type="match status" value="1"/>
</dbReference>
<evidence type="ECO:0000256" key="1">
    <source>
        <dbReference type="ARBA" id="ARBA00010996"/>
    </source>
</evidence>
<dbReference type="InterPro" id="IPR036249">
    <property type="entry name" value="Thioredoxin-like_sf"/>
</dbReference>
<name>A0A5D9C8P8_9SPHN</name>
<evidence type="ECO:0000313" key="6">
    <source>
        <dbReference type="EMBL" id="TZG26411.1"/>
    </source>
</evidence>
<dbReference type="GO" id="GO:0046872">
    <property type="term" value="F:metal ion binding"/>
    <property type="evidence" value="ECO:0007669"/>
    <property type="project" value="UniProtKB-KW"/>
</dbReference>
<dbReference type="InterPro" id="IPR013766">
    <property type="entry name" value="Thioredoxin_domain"/>
</dbReference>
<feature type="binding site" evidence="3">
    <location>
        <position position="78"/>
    </location>
    <ligand>
        <name>Cu cation</name>
        <dbReference type="ChEBI" id="CHEBI:23378"/>
    </ligand>
</feature>
<dbReference type="Proteomes" id="UP000322077">
    <property type="component" value="Unassembled WGS sequence"/>
</dbReference>
<dbReference type="Gene3D" id="3.40.30.10">
    <property type="entry name" value="Glutaredoxin"/>
    <property type="match status" value="1"/>
</dbReference>
<feature type="binding site" evidence="3">
    <location>
        <position position="172"/>
    </location>
    <ligand>
        <name>Cu cation</name>
        <dbReference type="ChEBI" id="CHEBI:23378"/>
    </ligand>
</feature>
<dbReference type="PANTHER" id="PTHR12151">
    <property type="entry name" value="ELECTRON TRANSPORT PROTIN SCO1/SENC FAMILY MEMBER"/>
    <property type="match status" value="1"/>
</dbReference>
<keyword evidence="7" id="KW-1185">Reference proteome</keyword>
<keyword evidence="3" id="KW-0479">Metal-binding</keyword>
<feature type="domain" description="Thioredoxin" evidence="5">
    <location>
        <begin position="40"/>
        <end position="207"/>
    </location>
</feature>
<dbReference type="PANTHER" id="PTHR12151:SF25">
    <property type="entry name" value="LINALOOL DEHYDRATASE_ISOMERASE DOMAIN-CONTAINING PROTEIN"/>
    <property type="match status" value="1"/>
</dbReference>
<keyword evidence="2 3" id="KW-0186">Copper</keyword>
<dbReference type="Pfam" id="PF02630">
    <property type="entry name" value="SCO1-SenC"/>
    <property type="match status" value="1"/>
</dbReference>
<dbReference type="FunFam" id="3.40.30.10:FF:000013">
    <property type="entry name" value="Blast:Protein SCO1 homolog, mitochondrial"/>
    <property type="match status" value="1"/>
</dbReference>
<dbReference type="EMBL" id="VTOU01000003">
    <property type="protein sequence ID" value="TZG26411.1"/>
    <property type="molecule type" value="Genomic_DNA"/>
</dbReference>
<gene>
    <name evidence="6" type="ORF">FYJ91_15905</name>
</gene>
<evidence type="ECO:0000256" key="3">
    <source>
        <dbReference type="PIRSR" id="PIRSR603782-1"/>
    </source>
</evidence>
<dbReference type="CDD" id="cd02968">
    <property type="entry name" value="SCO"/>
    <property type="match status" value="1"/>
</dbReference>
<dbReference type="SUPFAM" id="SSF52833">
    <property type="entry name" value="Thioredoxin-like"/>
    <property type="match status" value="1"/>
</dbReference>
<sequence length="207" mass="22203">MAGAAMNNPYRNRFAPVALAIALALAGPIGCGGGNETPPLAGARIGGPFTLTDQDGKRVSDKDFAGKYRLVYFGYTFCPDICPTDLQKLGQGMRALEKDDAAAAEKIQPIFISIDPARDTPAILKAYVPAFHPRLIGLTGTQAEIDAVAKEYAVFHAKVPTKDGNPNYLMNHSTQMVLFDPNGAPLALIPQDKSPAEMAAEMKRWVK</sequence>
<organism evidence="6 7">
    <name type="scientific">Sphingomonas montanisoli</name>
    <dbReference type="NCBI Taxonomy" id="2606412"/>
    <lineage>
        <taxon>Bacteria</taxon>
        <taxon>Pseudomonadati</taxon>
        <taxon>Pseudomonadota</taxon>
        <taxon>Alphaproteobacteria</taxon>
        <taxon>Sphingomonadales</taxon>
        <taxon>Sphingomonadaceae</taxon>
        <taxon>Sphingomonas</taxon>
    </lineage>
</organism>
<reference evidence="6 7" key="1">
    <citation type="submission" date="2019-08" db="EMBL/GenBank/DDBJ databases">
        <authorList>
            <person name="Wang G."/>
            <person name="Xu Z."/>
        </authorList>
    </citation>
    <scope>NUCLEOTIDE SEQUENCE [LARGE SCALE GENOMIC DNA]</scope>
    <source>
        <strain evidence="6 7">ZX</strain>
    </source>
</reference>
<comment type="similarity">
    <text evidence="1">Belongs to the SCO1/2 family.</text>
</comment>
<evidence type="ECO:0000256" key="2">
    <source>
        <dbReference type="ARBA" id="ARBA00023008"/>
    </source>
</evidence>
<evidence type="ECO:0000313" key="7">
    <source>
        <dbReference type="Proteomes" id="UP000322077"/>
    </source>
</evidence>
<keyword evidence="4" id="KW-1015">Disulfide bond</keyword>
<feature type="disulfide bond" description="Redox-active" evidence="4">
    <location>
        <begin position="78"/>
        <end position="82"/>
    </location>
</feature>
<protein>
    <submittedName>
        <fullName evidence="6">SCO family protein</fullName>
    </submittedName>
</protein>
<evidence type="ECO:0000256" key="4">
    <source>
        <dbReference type="PIRSR" id="PIRSR603782-2"/>
    </source>
</evidence>
<dbReference type="InterPro" id="IPR003782">
    <property type="entry name" value="SCO1/SenC"/>
</dbReference>